<dbReference type="SMART" id="SM00908">
    <property type="entry name" value="Gal-bind_lectin"/>
    <property type="match status" value="1"/>
</dbReference>
<feature type="compositionally biased region" description="Low complexity" evidence="6">
    <location>
        <begin position="148"/>
        <end position="157"/>
    </location>
</feature>
<accession>A0A914AMG1</accession>
<dbReference type="SUPFAM" id="SSF57850">
    <property type="entry name" value="RING/U-box"/>
    <property type="match status" value="1"/>
</dbReference>
<dbReference type="Pfam" id="PF00097">
    <property type="entry name" value="zf-C3HC4"/>
    <property type="match status" value="1"/>
</dbReference>
<dbReference type="GO" id="GO:0008270">
    <property type="term" value="F:zinc ion binding"/>
    <property type="evidence" value="ECO:0007669"/>
    <property type="project" value="UniProtKB-KW"/>
</dbReference>
<evidence type="ECO:0000256" key="3">
    <source>
        <dbReference type="ARBA" id="ARBA00022771"/>
    </source>
</evidence>
<dbReference type="InterPro" id="IPR001841">
    <property type="entry name" value="Znf_RING"/>
</dbReference>
<evidence type="ECO:0000259" key="8">
    <source>
        <dbReference type="PROSITE" id="PS50119"/>
    </source>
</evidence>
<evidence type="ECO:0000256" key="6">
    <source>
        <dbReference type="SAM" id="MobiDB-lite"/>
    </source>
</evidence>
<dbReference type="AlphaFoldDB" id="A0A914AMG1"/>
<reference evidence="10" key="1">
    <citation type="submission" date="2022-11" db="UniProtKB">
        <authorList>
            <consortium name="EnsemblMetazoa"/>
        </authorList>
    </citation>
    <scope>IDENTIFICATION</scope>
</reference>
<dbReference type="SMART" id="SM00276">
    <property type="entry name" value="GLECT"/>
    <property type="match status" value="1"/>
</dbReference>
<feature type="region of interest" description="Disordered" evidence="6">
    <location>
        <begin position="136"/>
        <end position="193"/>
    </location>
</feature>
<dbReference type="PROSITE" id="PS50119">
    <property type="entry name" value="ZF_BBOX"/>
    <property type="match status" value="1"/>
</dbReference>
<dbReference type="InterPro" id="IPR017907">
    <property type="entry name" value="Znf_RING_CS"/>
</dbReference>
<feature type="domain" description="B box-type" evidence="8">
    <location>
        <begin position="382"/>
        <end position="428"/>
    </location>
</feature>
<evidence type="ECO:0000313" key="10">
    <source>
        <dbReference type="EnsemblMetazoa" id="XP_038064706.1"/>
    </source>
</evidence>
<dbReference type="RefSeq" id="XP_038064706.1">
    <property type="nucleotide sequence ID" value="XM_038208778.1"/>
</dbReference>
<proteinExistence type="predicted"/>
<evidence type="ECO:0000259" key="7">
    <source>
        <dbReference type="PROSITE" id="PS50089"/>
    </source>
</evidence>
<dbReference type="InterPro" id="IPR018957">
    <property type="entry name" value="Znf_C3HC4_RING-type"/>
</dbReference>
<evidence type="ECO:0000313" key="11">
    <source>
        <dbReference type="Proteomes" id="UP000887568"/>
    </source>
</evidence>
<keyword evidence="1" id="KW-0479">Metal-binding</keyword>
<dbReference type="EnsemblMetazoa" id="XM_038208778.1">
    <property type="protein sequence ID" value="XP_038064706.1"/>
    <property type="gene ID" value="LOC119735086"/>
</dbReference>
<evidence type="ECO:0008006" key="12">
    <source>
        <dbReference type="Google" id="ProtNLM"/>
    </source>
</evidence>
<dbReference type="InterPro" id="IPR044156">
    <property type="entry name" value="Galectin-like"/>
</dbReference>
<dbReference type="Pfam" id="PF00337">
    <property type="entry name" value="Gal-bind_lectin"/>
    <property type="match status" value="1"/>
</dbReference>
<feature type="compositionally biased region" description="Basic and acidic residues" evidence="6">
    <location>
        <begin position="136"/>
        <end position="147"/>
    </location>
</feature>
<protein>
    <recommendedName>
        <fullName evidence="12">RING-type domain-containing protein</fullName>
    </recommendedName>
</protein>
<keyword evidence="4" id="KW-0862">Zinc</keyword>
<dbReference type="CDD" id="cd19757">
    <property type="entry name" value="Bbox1"/>
    <property type="match status" value="1"/>
</dbReference>
<feature type="region of interest" description="Disordered" evidence="6">
    <location>
        <begin position="1"/>
        <end position="21"/>
    </location>
</feature>
<name>A0A914AMG1_PATMI</name>
<feature type="compositionally biased region" description="Polar residues" evidence="6">
    <location>
        <begin position="178"/>
        <end position="190"/>
    </location>
</feature>
<feature type="region of interest" description="Disordered" evidence="6">
    <location>
        <begin position="240"/>
        <end position="261"/>
    </location>
</feature>
<keyword evidence="2" id="KW-0430">Lectin</keyword>
<evidence type="ECO:0000256" key="2">
    <source>
        <dbReference type="ARBA" id="ARBA00022734"/>
    </source>
</evidence>
<organism evidence="10 11">
    <name type="scientific">Patiria miniata</name>
    <name type="common">Bat star</name>
    <name type="synonym">Asterina miniata</name>
    <dbReference type="NCBI Taxonomy" id="46514"/>
    <lineage>
        <taxon>Eukaryota</taxon>
        <taxon>Metazoa</taxon>
        <taxon>Echinodermata</taxon>
        <taxon>Eleutherozoa</taxon>
        <taxon>Asterozoa</taxon>
        <taxon>Asteroidea</taxon>
        <taxon>Valvatacea</taxon>
        <taxon>Valvatida</taxon>
        <taxon>Asterinidae</taxon>
        <taxon>Patiria</taxon>
    </lineage>
</organism>
<dbReference type="GeneID" id="119735086"/>
<evidence type="ECO:0000256" key="1">
    <source>
        <dbReference type="ARBA" id="ARBA00022723"/>
    </source>
</evidence>
<dbReference type="InterPro" id="IPR000315">
    <property type="entry name" value="Znf_B-box"/>
</dbReference>
<dbReference type="OrthoDB" id="5795596at2759"/>
<evidence type="ECO:0000259" key="9">
    <source>
        <dbReference type="PROSITE" id="PS51304"/>
    </source>
</evidence>
<dbReference type="OMA" id="HANHNIV"/>
<dbReference type="GO" id="GO:0030246">
    <property type="term" value="F:carbohydrate binding"/>
    <property type="evidence" value="ECO:0007669"/>
    <property type="project" value="UniProtKB-KW"/>
</dbReference>
<dbReference type="CDD" id="cd00070">
    <property type="entry name" value="GLECT"/>
    <property type="match status" value="1"/>
</dbReference>
<feature type="domain" description="RING-type" evidence="7">
    <location>
        <begin position="37"/>
        <end position="81"/>
    </location>
</feature>
<keyword evidence="3 5" id="KW-0863">Zinc-finger</keyword>
<dbReference type="SMART" id="SM00184">
    <property type="entry name" value="RING"/>
    <property type="match status" value="1"/>
</dbReference>
<sequence>QLKMSANPSAPPLSPTCTSPKDPLSGRLQQLGEELQCPLCIDYYEDPVALLCQHSFCRGCIRRAVRPRRGEAQEVECPLCRVKTQLVGSADTCVQKLPRNFHLAGIIEKFRAAEREKQRAEEELEQRQVLEQIEQSRREKEEQENRQRQQQHQQVEQQHQENRNQKQQEPTSGDFDGQATSTNESLSSISPAGVQKCKKCPFPGVIHCAECGEDFCLECQQTHSHGESTIRKEFHSEELLKTASDPPSCGQEDQPQVDGEQQQRLQQLQQKQQHLQLELAQQQALSGYTPAPEWQRQQSDRWEELHEKQAARRQVSEDYPPQHRDDMPQPQHAQEPLSWPLSHQTQQVYQHQDLSYKPHTLGYPYPEQQEHFSPPPSMTPTSSQLTCSHCPFPAATHCEQCSSYFCWECKGDLHDLKSAHANHNIVELMHMASLSSPCTFGPEQDVNNYSFPPTIPLIQMTPATAIEVPTTSMTGDTVIYKIPYTCDIRGMGPGKKITVVGQPYDRCSRFHINLMCSKNLKSGDIALHFNPRLTWPKMVVRNTRISGKYGSEERGGPSPYPFKAGRPFGIEFTCLFDKFKVVVDGKPFITYTHRIKDLQSIKYLNVNGDVQITSMSGCM</sequence>
<evidence type="ECO:0000256" key="4">
    <source>
        <dbReference type="ARBA" id="ARBA00022833"/>
    </source>
</evidence>
<dbReference type="PROSITE" id="PS51304">
    <property type="entry name" value="GALECTIN"/>
    <property type="match status" value="1"/>
</dbReference>
<dbReference type="InterPro" id="IPR013083">
    <property type="entry name" value="Znf_RING/FYVE/PHD"/>
</dbReference>
<dbReference type="PANTHER" id="PTHR11346:SF147">
    <property type="entry name" value="GALECTIN"/>
    <property type="match status" value="1"/>
</dbReference>
<dbReference type="PANTHER" id="PTHR11346">
    <property type="entry name" value="GALECTIN"/>
    <property type="match status" value="1"/>
</dbReference>
<keyword evidence="11" id="KW-1185">Reference proteome</keyword>
<dbReference type="PROSITE" id="PS00518">
    <property type="entry name" value="ZF_RING_1"/>
    <property type="match status" value="1"/>
</dbReference>
<feature type="region of interest" description="Disordered" evidence="6">
    <location>
        <begin position="288"/>
        <end position="337"/>
    </location>
</feature>
<feature type="domain" description="Galectin" evidence="9">
    <location>
        <begin position="483"/>
        <end position="618"/>
    </location>
</feature>
<dbReference type="Proteomes" id="UP000887568">
    <property type="component" value="Unplaced"/>
</dbReference>
<feature type="compositionally biased region" description="Basic and acidic residues" evidence="6">
    <location>
        <begin position="298"/>
        <end position="327"/>
    </location>
</feature>
<dbReference type="PROSITE" id="PS50089">
    <property type="entry name" value="ZF_RING_2"/>
    <property type="match status" value="1"/>
</dbReference>
<dbReference type="InterPro" id="IPR013320">
    <property type="entry name" value="ConA-like_dom_sf"/>
</dbReference>
<dbReference type="Gene3D" id="3.30.40.10">
    <property type="entry name" value="Zinc/RING finger domain, C3HC4 (zinc finger)"/>
    <property type="match status" value="1"/>
</dbReference>
<dbReference type="SUPFAM" id="SSF49899">
    <property type="entry name" value="Concanavalin A-like lectins/glucanases"/>
    <property type="match status" value="1"/>
</dbReference>
<dbReference type="Gene3D" id="2.60.120.200">
    <property type="match status" value="1"/>
</dbReference>
<dbReference type="InterPro" id="IPR001079">
    <property type="entry name" value="Galectin_CRD"/>
</dbReference>
<evidence type="ECO:0000256" key="5">
    <source>
        <dbReference type="PROSITE-ProRule" id="PRU00024"/>
    </source>
</evidence>